<accession>A0ABR1K3Q5</accession>
<feature type="compositionally biased region" description="Polar residues" evidence="1">
    <location>
        <begin position="125"/>
        <end position="137"/>
    </location>
</feature>
<dbReference type="EMBL" id="JBANRG010000002">
    <property type="protein sequence ID" value="KAK7470740.1"/>
    <property type="molecule type" value="Genomic_DNA"/>
</dbReference>
<evidence type="ECO:0008006" key="4">
    <source>
        <dbReference type="Google" id="ProtNLM"/>
    </source>
</evidence>
<organism evidence="2 3">
    <name type="scientific">Marasmiellus scandens</name>
    <dbReference type="NCBI Taxonomy" id="2682957"/>
    <lineage>
        <taxon>Eukaryota</taxon>
        <taxon>Fungi</taxon>
        <taxon>Dikarya</taxon>
        <taxon>Basidiomycota</taxon>
        <taxon>Agaricomycotina</taxon>
        <taxon>Agaricomycetes</taxon>
        <taxon>Agaricomycetidae</taxon>
        <taxon>Agaricales</taxon>
        <taxon>Marasmiineae</taxon>
        <taxon>Omphalotaceae</taxon>
        <taxon>Marasmiellus</taxon>
    </lineage>
</organism>
<feature type="compositionally biased region" description="Basic and acidic residues" evidence="1">
    <location>
        <begin position="250"/>
        <end position="259"/>
    </location>
</feature>
<sequence>MTDHKRLLSILEAHGQQFLSSFPESSAGKKRKRSKVELDESHSQDEEDYSEDSEWAGIDNNSDNISENSEDDGNSVDDSDDLFVAGSSTLQTGPSTASPNVVIFSDPSRRDTLKDHTERRLFMSSKISKLSQTSQPSKEAAATEDDEEEWSNLQNDALLHKLVHTKLLSGSLNPELDLTPAQRRRALSGRISELAGDVRLGRGEKSVREAERNKQAKRVREGLLAKEKERQKAKLEEAKNLGTYHPSLKKLFDSDSESKTKKRQRGLQMGVGKFRGGVLQLSRHDVDTIQGRSGKTKSGGRKRK</sequence>
<feature type="region of interest" description="Disordered" evidence="1">
    <location>
        <begin position="18"/>
        <end position="151"/>
    </location>
</feature>
<feature type="compositionally biased region" description="Basic and acidic residues" evidence="1">
    <location>
        <begin position="35"/>
        <end position="44"/>
    </location>
</feature>
<name>A0ABR1K3Q5_9AGAR</name>
<feature type="region of interest" description="Disordered" evidence="1">
    <location>
        <begin position="247"/>
        <end position="304"/>
    </location>
</feature>
<comment type="caution">
    <text evidence="2">The sequence shown here is derived from an EMBL/GenBank/DDBJ whole genome shotgun (WGS) entry which is preliminary data.</text>
</comment>
<dbReference type="InterPro" id="IPR053030">
    <property type="entry name" value="Ribosomal_biogenesis_FAF1-like"/>
</dbReference>
<feature type="compositionally biased region" description="Polar residues" evidence="1">
    <location>
        <begin position="86"/>
        <end position="99"/>
    </location>
</feature>
<proteinExistence type="predicted"/>
<feature type="compositionally biased region" description="Basic residues" evidence="1">
    <location>
        <begin position="294"/>
        <end position="304"/>
    </location>
</feature>
<gene>
    <name evidence="2" type="ORF">VKT23_002161</name>
</gene>
<dbReference type="PANTHER" id="PTHR28096:SF1">
    <property type="entry name" value="PROTEIN FAF1"/>
    <property type="match status" value="1"/>
</dbReference>
<feature type="compositionally biased region" description="Acidic residues" evidence="1">
    <location>
        <begin position="45"/>
        <end position="54"/>
    </location>
</feature>
<protein>
    <recommendedName>
        <fullName evidence="4">Protein FAF1</fullName>
    </recommendedName>
</protein>
<dbReference type="PANTHER" id="PTHR28096">
    <property type="entry name" value="PROTEIN FAF1"/>
    <property type="match status" value="1"/>
</dbReference>
<evidence type="ECO:0000313" key="3">
    <source>
        <dbReference type="Proteomes" id="UP001498398"/>
    </source>
</evidence>
<dbReference type="Proteomes" id="UP001498398">
    <property type="component" value="Unassembled WGS sequence"/>
</dbReference>
<feature type="compositionally biased region" description="Acidic residues" evidence="1">
    <location>
        <begin position="68"/>
        <end position="81"/>
    </location>
</feature>
<evidence type="ECO:0000256" key="1">
    <source>
        <dbReference type="SAM" id="MobiDB-lite"/>
    </source>
</evidence>
<keyword evidence="3" id="KW-1185">Reference proteome</keyword>
<evidence type="ECO:0000313" key="2">
    <source>
        <dbReference type="EMBL" id="KAK7470740.1"/>
    </source>
</evidence>
<feature type="compositionally biased region" description="Basic and acidic residues" evidence="1">
    <location>
        <begin position="107"/>
        <end position="121"/>
    </location>
</feature>
<feature type="compositionally biased region" description="Low complexity" evidence="1">
    <location>
        <begin position="57"/>
        <end position="67"/>
    </location>
</feature>
<reference evidence="2 3" key="1">
    <citation type="submission" date="2024-01" db="EMBL/GenBank/DDBJ databases">
        <title>A draft genome for the cacao thread blight pathogen Marasmiellus scandens.</title>
        <authorList>
            <person name="Baruah I.K."/>
            <person name="Leung J."/>
            <person name="Bukari Y."/>
            <person name="Amoako-Attah I."/>
            <person name="Meinhardt L.W."/>
            <person name="Bailey B.A."/>
            <person name="Cohen S.P."/>
        </authorList>
    </citation>
    <scope>NUCLEOTIDE SEQUENCE [LARGE SCALE GENOMIC DNA]</scope>
    <source>
        <strain evidence="2 3">GH-19</strain>
    </source>
</reference>